<sequence length="222" mass="25654">DMERIHGYEILAYLLKQKHGLLTPELLNLLLVFVGLNPVNQTESVIMNPLAYRFLILDFDLWRHSHESVQRAHLQQFSVFIHISNNHHYNAKRLSKMHVVKKMLVALKTNVIRSIVTFLVSTLNKPSLNRRGTRKESPLKTGITTTFSHENIYGKASIKNIVTDVRSLPIETTARHIGVMVMEMLTDIVCDKLNPFYVNRFATTITNKWPLLFFSEDSNPSW</sequence>
<reference evidence="1" key="1">
    <citation type="submission" date="2021-06" db="EMBL/GenBank/DDBJ databases">
        <authorList>
            <person name="Kallberg Y."/>
            <person name="Tangrot J."/>
            <person name="Rosling A."/>
        </authorList>
    </citation>
    <scope>NUCLEOTIDE SEQUENCE</scope>
    <source>
        <strain evidence="1">AU212A</strain>
    </source>
</reference>
<feature type="non-terminal residue" evidence="1">
    <location>
        <position position="1"/>
    </location>
</feature>
<evidence type="ECO:0000313" key="2">
    <source>
        <dbReference type="Proteomes" id="UP000789860"/>
    </source>
</evidence>
<accession>A0ACA9P5I7</accession>
<name>A0ACA9P5I7_9GLOM</name>
<dbReference type="EMBL" id="CAJVPM010035002">
    <property type="protein sequence ID" value="CAG8688879.1"/>
    <property type="molecule type" value="Genomic_DNA"/>
</dbReference>
<gene>
    <name evidence="1" type="ORF">SCALOS_LOCUS10051</name>
</gene>
<protein>
    <submittedName>
        <fullName evidence="1">317_t:CDS:1</fullName>
    </submittedName>
</protein>
<evidence type="ECO:0000313" key="1">
    <source>
        <dbReference type="EMBL" id="CAG8688879.1"/>
    </source>
</evidence>
<feature type="non-terminal residue" evidence="1">
    <location>
        <position position="222"/>
    </location>
</feature>
<proteinExistence type="predicted"/>
<keyword evidence="2" id="KW-1185">Reference proteome</keyword>
<organism evidence="1 2">
    <name type="scientific">Scutellospora calospora</name>
    <dbReference type="NCBI Taxonomy" id="85575"/>
    <lineage>
        <taxon>Eukaryota</taxon>
        <taxon>Fungi</taxon>
        <taxon>Fungi incertae sedis</taxon>
        <taxon>Mucoromycota</taxon>
        <taxon>Glomeromycotina</taxon>
        <taxon>Glomeromycetes</taxon>
        <taxon>Diversisporales</taxon>
        <taxon>Gigasporaceae</taxon>
        <taxon>Scutellospora</taxon>
    </lineage>
</organism>
<dbReference type="Proteomes" id="UP000789860">
    <property type="component" value="Unassembled WGS sequence"/>
</dbReference>
<comment type="caution">
    <text evidence="1">The sequence shown here is derived from an EMBL/GenBank/DDBJ whole genome shotgun (WGS) entry which is preliminary data.</text>
</comment>